<feature type="transmembrane region" description="Helical" evidence="2">
    <location>
        <begin position="127"/>
        <end position="150"/>
    </location>
</feature>
<keyword evidence="2" id="KW-0472">Membrane</keyword>
<reference evidence="4" key="2">
    <citation type="submission" date="2014-07" db="EMBL/GenBank/DDBJ databases">
        <authorList>
            <person name="Hull J."/>
        </authorList>
    </citation>
    <scope>NUCLEOTIDE SEQUENCE</scope>
</reference>
<reference evidence="4" key="1">
    <citation type="journal article" date="2014" name="PLoS ONE">
        <title>Transcriptome-Based Identification of ABC Transporters in the Western Tarnished Plant Bug Lygus hesperus.</title>
        <authorList>
            <person name="Hull J.J."/>
            <person name="Chaney K."/>
            <person name="Geib S.M."/>
            <person name="Fabrick J.A."/>
            <person name="Brent C.S."/>
            <person name="Walsh D."/>
            <person name="Lavine L.C."/>
        </authorList>
    </citation>
    <scope>NUCLEOTIDE SEQUENCE</scope>
</reference>
<evidence type="ECO:0000256" key="1">
    <source>
        <dbReference type="SAM" id="MobiDB-lite"/>
    </source>
</evidence>
<accession>A0A0A9YDB5</accession>
<name>A0A0A9YDB5_LYGHE</name>
<evidence type="ECO:0000256" key="2">
    <source>
        <dbReference type="SAM" id="Phobius"/>
    </source>
</evidence>
<proteinExistence type="predicted"/>
<gene>
    <name evidence="4" type="ORF">CM83_22051</name>
    <name evidence="3" type="ORF">CM83_22052</name>
    <name evidence="6" type="ORF">g.21733</name>
</gene>
<feature type="compositionally biased region" description="Polar residues" evidence="1">
    <location>
        <begin position="222"/>
        <end position="236"/>
    </location>
</feature>
<reference evidence="6" key="4">
    <citation type="journal article" date="2016" name="Gigascience">
        <title>De novo construction of an expanded transcriptome assembly for the western tarnished plant bug, Lygus hesperus.</title>
        <authorList>
            <person name="Tassone E.E."/>
            <person name="Geib S.M."/>
            <person name="Hall B."/>
            <person name="Fabrick J.A."/>
            <person name="Brent C.S."/>
            <person name="Hull J.J."/>
        </authorList>
    </citation>
    <scope>NUCLEOTIDE SEQUENCE</scope>
</reference>
<protein>
    <submittedName>
        <fullName evidence="4">Uncharacterized protein</fullName>
    </submittedName>
</protein>
<reference evidence="5" key="3">
    <citation type="submission" date="2014-09" db="EMBL/GenBank/DDBJ databases">
        <authorList>
            <person name="Magalhaes I.L.F."/>
            <person name="Oliveira U."/>
            <person name="Santos F.R."/>
            <person name="Vidigal T.H.D.A."/>
            <person name="Brescovit A.D."/>
            <person name="Santos A.J."/>
        </authorList>
    </citation>
    <scope>NUCLEOTIDE SEQUENCE</scope>
</reference>
<organism evidence="4">
    <name type="scientific">Lygus hesperus</name>
    <name type="common">Western plant bug</name>
    <dbReference type="NCBI Taxonomy" id="30085"/>
    <lineage>
        <taxon>Eukaryota</taxon>
        <taxon>Metazoa</taxon>
        <taxon>Ecdysozoa</taxon>
        <taxon>Arthropoda</taxon>
        <taxon>Hexapoda</taxon>
        <taxon>Insecta</taxon>
        <taxon>Pterygota</taxon>
        <taxon>Neoptera</taxon>
        <taxon>Paraneoptera</taxon>
        <taxon>Hemiptera</taxon>
        <taxon>Heteroptera</taxon>
        <taxon>Panheteroptera</taxon>
        <taxon>Cimicomorpha</taxon>
        <taxon>Miridae</taxon>
        <taxon>Mirini</taxon>
        <taxon>Lygus</taxon>
    </lineage>
</organism>
<keyword evidence="2" id="KW-0812">Transmembrane</keyword>
<sequence length="236" mass="25395">MMSSYRKESVISEVGRTADELPSIIAKLTTSTVIWTHPNTLYPFSRVLRLRVLQIVCGISILIMGAVGAIEERGNLTNLALGVPAGILTVLAAGASIHISRGFGGYRVSRWSEGSVLRAIGPTPQTAAPLFLLWTAAITLHAALFVQSALTLRTPPMEGYGIPMDNDTKFQLAIVELVLSGMTLIAVMEVLRVDLKHDPDRPPALTAQIQQRSSSSDRTQTVQLGNSSTEGLMTTD</sequence>
<evidence type="ECO:0000313" key="4">
    <source>
        <dbReference type="EMBL" id="JAG27535.1"/>
    </source>
</evidence>
<evidence type="ECO:0000313" key="3">
    <source>
        <dbReference type="EMBL" id="JAG27534.1"/>
    </source>
</evidence>
<dbReference type="EMBL" id="GBRD01011297">
    <property type="protein sequence ID" value="JAG54527.1"/>
    <property type="molecule type" value="Transcribed_RNA"/>
</dbReference>
<dbReference type="EMBL" id="GBHO01016070">
    <property type="protein sequence ID" value="JAG27534.1"/>
    <property type="molecule type" value="Transcribed_RNA"/>
</dbReference>
<dbReference type="AlphaFoldDB" id="A0A0A9YDB5"/>
<keyword evidence="2" id="KW-1133">Transmembrane helix</keyword>
<feature type="transmembrane region" description="Helical" evidence="2">
    <location>
        <begin position="170"/>
        <end position="191"/>
    </location>
</feature>
<feature type="transmembrane region" description="Helical" evidence="2">
    <location>
        <begin position="52"/>
        <end position="70"/>
    </location>
</feature>
<evidence type="ECO:0000313" key="6">
    <source>
        <dbReference type="EMBL" id="JAQ17269.1"/>
    </source>
</evidence>
<feature type="compositionally biased region" description="Low complexity" evidence="1">
    <location>
        <begin position="208"/>
        <end position="221"/>
    </location>
</feature>
<feature type="transmembrane region" description="Helical" evidence="2">
    <location>
        <begin position="76"/>
        <end position="97"/>
    </location>
</feature>
<dbReference type="EMBL" id="GDHC01001360">
    <property type="protein sequence ID" value="JAQ17269.1"/>
    <property type="molecule type" value="Transcribed_RNA"/>
</dbReference>
<evidence type="ECO:0000313" key="5">
    <source>
        <dbReference type="EMBL" id="JAG54527.1"/>
    </source>
</evidence>
<feature type="region of interest" description="Disordered" evidence="1">
    <location>
        <begin position="202"/>
        <end position="236"/>
    </location>
</feature>
<dbReference type="EMBL" id="GBHO01016069">
    <property type="protein sequence ID" value="JAG27535.1"/>
    <property type="molecule type" value="Transcribed_RNA"/>
</dbReference>